<comment type="caution">
    <text evidence="1">The sequence shown here is derived from an EMBL/GenBank/DDBJ whole genome shotgun (WGS) entry which is preliminary data.</text>
</comment>
<keyword evidence="2" id="KW-1185">Reference proteome</keyword>
<dbReference type="Proteomes" id="UP000557566">
    <property type="component" value="Unassembled WGS sequence"/>
</dbReference>
<dbReference type="EMBL" id="JAAVMX010000012">
    <property type="protein sequence ID" value="KAF4504062.1"/>
    <property type="molecule type" value="Genomic_DNA"/>
</dbReference>
<name>A0A8H4LSC5_9HYPO</name>
<organism evidence="1 2">
    <name type="scientific">Ophiocordyceps sinensis</name>
    <dbReference type="NCBI Taxonomy" id="72228"/>
    <lineage>
        <taxon>Eukaryota</taxon>
        <taxon>Fungi</taxon>
        <taxon>Dikarya</taxon>
        <taxon>Ascomycota</taxon>
        <taxon>Pezizomycotina</taxon>
        <taxon>Sordariomycetes</taxon>
        <taxon>Hypocreomycetidae</taxon>
        <taxon>Hypocreales</taxon>
        <taxon>Ophiocordycipitaceae</taxon>
        <taxon>Ophiocordyceps</taxon>
    </lineage>
</organism>
<gene>
    <name evidence="1" type="ORF">G6O67_008678</name>
</gene>
<protein>
    <submittedName>
        <fullName evidence="1">Uncharacterized protein</fullName>
    </submittedName>
</protein>
<accession>A0A8H4LSC5</accession>
<dbReference type="AlphaFoldDB" id="A0A8H4LSC5"/>
<reference evidence="1 2" key="1">
    <citation type="journal article" date="2020" name="Genome Biol. Evol.">
        <title>A new high-quality draft genome assembly of the Chinese cordyceps Ophiocordyceps sinensis.</title>
        <authorList>
            <person name="Shu R."/>
            <person name="Zhang J."/>
            <person name="Meng Q."/>
            <person name="Zhang H."/>
            <person name="Zhou G."/>
            <person name="Li M."/>
            <person name="Wu P."/>
            <person name="Zhao Y."/>
            <person name="Chen C."/>
            <person name="Qin Q."/>
        </authorList>
    </citation>
    <scope>NUCLEOTIDE SEQUENCE [LARGE SCALE GENOMIC DNA]</scope>
    <source>
        <strain evidence="1 2">IOZ07</strain>
    </source>
</reference>
<evidence type="ECO:0000313" key="2">
    <source>
        <dbReference type="Proteomes" id="UP000557566"/>
    </source>
</evidence>
<sequence>MAARYTDELGVERNMDIFPYMMAESYRIIHPPEVLAGRALHHMCINGAVDDIIWLMKADVTSGYLNALALYQEPLADMKSALHFAVEYRRERAIWLMLWLASTIPSGSFPNRIRSSLKFRGVLRLYIRDGVDIDLDIRSLHDSHGRTAQHIAQAASWGGERGELTEALSPP</sequence>
<dbReference type="OrthoDB" id="46529at2759"/>
<proteinExistence type="predicted"/>
<evidence type="ECO:0000313" key="1">
    <source>
        <dbReference type="EMBL" id="KAF4504062.1"/>
    </source>
</evidence>